<proteinExistence type="predicted"/>
<sequence>MHFHSTIQQQRKNRSCWMMTSSITIQVLPAWQQRVRWGAFLHCLSWHQIPIDLIPVNRSLSYFSAVAHRS</sequence>
<keyword evidence="2" id="KW-1185">Reference proteome</keyword>
<comment type="caution">
    <text evidence="1">The sequence shown here is derived from an EMBL/GenBank/DDBJ whole genome shotgun (WGS) entry which is preliminary data.</text>
</comment>
<dbReference type="AlphaFoldDB" id="A0A9Q1DN38"/>
<gene>
    <name evidence="1" type="ORF">COCON_G00097110</name>
</gene>
<reference evidence="1" key="1">
    <citation type="journal article" date="2023" name="Science">
        <title>Genome structures resolve the early diversification of teleost fishes.</title>
        <authorList>
            <person name="Parey E."/>
            <person name="Louis A."/>
            <person name="Montfort J."/>
            <person name="Bouchez O."/>
            <person name="Roques C."/>
            <person name="Iampietro C."/>
            <person name="Lluch J."/>
            <person name="Castinel A."/>
            <person name="Donnadieu C."/>
            <person name="Desvignes T."/>
            <person name="Floi Bucao C."/>
            <person name="Jouanno E."/>
            <person name="Wen M."/>
            <person name="Mejri S."/>
            <person name="Dirks R."/>
            <person name="Jansen H."/>
            <person name="Henkel C."/>
            <person name="Chen W.J."/>
            <person name="Zahm M."/>
            <person name="Cabau C."/>
            <person name="Klopp C."/>
            <person name="Thompson A.W."/>
            <person name="Robinson-Rechavi M."/>
            <person name="Braasch I."/>
            <person name="Lecointre G."/>
            <person name="Bobe J."/>
            <person name="Postlethwait J.H."/>
            <person name="Berthelot C."/>
            <person name="Roest Crollius H."/>
            <person name="Guiguen Y."/>
        </authorList>
    </citation>
    <scope>NUCLEOTIDE SEQUENCE</scope>
    <source>
        <strain evidence="1">Concon-B</strain>
    </source>
</reference>
<dbReference type="EMBL" id="JAFJMO010000006">
    <property type="protein sequence ID" value="KAJ8275086.1"/>
    <property type="molecule type" value="Genomic_DNA"/>
</dbReference>
<evidence type="ECO:0000313" key="1">
    <source>
        <dbReference type="EMBL" id="KAJ8275086.1"/>
    </source>
</evidence>
<organism evidence="1 2">
    <name type="scientific">Conger conger</name>
    <name type="common">Conger eel</name>
    <name type="synonym">Muraena conger</name>
    <dbReference type="NCBI Taxonomy" id="82655"/>
    <lineage>
        <taxon>Eukaryota</taxon>
        <taxon>Metazoa</taxon>
        <taxon>Chordata</taxon>
        <taxon>Craniata</taxon>
        <taxon>Vertebrata</taxon>
        <taxon>Euteleostomi</taxon>
        <taxon>Actinopterygii</taxon>
        <taxon>Neopterygii</taxon>
        <taxon>Teleostei</taxon>
        <taxon>Anguilliformes</taxon>
        <taxon>Congridae</taxon>
        <taxon>Conger</taxon>
    </lineage>
</organism>
<dbReference type="Proteomes" id="UP001152803">
    <property type="component" value="Unassembled WGS sequence"/>
</dbReference>
<protein>
    <submittedName>
        <fullName evidence="1">Uncharacterized protein</fullName>
    </submittedName>
</protein>
<evidence type="ECO:0000313" key="2">
    <source>
        <dbReference type="Proteomes" id="UP001152803"/>
    </source>
</evidence>
<name>A0A9Q1DN38_CONCO</name>
<accession>A0A9Q1DN38</accession>